<gene>
    <name evidence="2" type="ORF">FRX31_032634</name>
</gene>
<keyword evidence="1" id="KW-0677">Repeat</keyword>
<reference evidence="2 3" key="1">
    <citation type="submission" date="2020-06" db="EMBL/GenBank/DDBJ databases">
        <title>Transcriptomic and genomic resources for Thalictrum thalictroides and T. hernandezii: Facilitating candidate gene discovery in an emerging model plant lineage.</title>
        <authorList>
            <person name="Arias T."/>
            <person name="Riano-Pachon D.M."/>
            <person name="Di Stilio V.S."/>
        </authorList>
    </citation>
    <scope>NUCLEOTIDE SEQUENCE [LARGE SCALE GENOMIC DNA]</scope>
    <source>
        <strain evidence="3">cv. WT478/WT964</strain>
        <tissue evidence="2">Leaves</tissue>
    </source>
</reference>
<dbReference type="SUPFAM" id="SSF48371">
    <property type="entry name" value="ARM repeat"/>
    <property type="match status" value="1"/>
</dbReference>
<sequence length="331" mass="36372">MAIGMLVFDADSRMTKMLVSAKAIRKLSEVLGDSLVPHHSALLDCLLKEVPGRVWEGKDAILYAISALCTSCHKAICIEDLAAPNAILDVVSSACSKKVKKYREAAFTCLQQVIKAFGNPDFFGKVFPLLYEVCNQASVKKPGHAPIANDAEKAGEDKEDVSAPYEKVIECISSCIDVAHFSDIFDQGKKLIDVYLFALSPGLPWTVKMSVFSSVKELCSKLHQIPYNSQDTSLHADASSLIHELFTCTSSKVVECISTIKIAQVHIGASECLLEMTKLYKARTPLQDKDIIFTGELVHLCEVEKNEQAKSSLRKCLDILEGLQPDSMQIE</sequence>
<dbReference type="InterPro" id="IPR011989">
    <property type="entry name" value="ARM-like"/>
</dbReference>
<keyword evidence="3" id="KW-1185">Reference proteome</keyword>
<dbReference type="Pfam" id="PF23731">
    <property type="entry name" value="ARM_ECM29_C"/>
    <property type="match status" value="1"/>
</dbReference>
<evidence type="ECO:0000313" key="2">
    <source>
        <dbReference type="EMBL" id="KAF5177779.1"/>
    </source>
</evidence>
<dbReference type="OrthoDB" id="16066at2759"/>
<evidence type="ECO:0000313" key="3">
    <source>
        <dbReference type="Proteomes" id="UP000554482"/>
    </source>
</evidence>
<dbReference type="GO" id="GO:0036503">
    <property type="term" value="P:ERAD pathway"/>
    <property type="evidence" value="ECO:0007669"/>
    <property type="project" value="TreeGrafter"/>
</dbReference>
<proteinExistence type="predicted"/>
<dbReference type="PANTHER" id="PTHR23346:SF19">
    <property type="entry name" value="PROTEASOME ADAPTER AND SCAFFOLD PROTEIN ECM29"/>
    <property type="match status" value="1"/>
</dbReference>
<name>A0A7J6UYT1_THATH</name>
<organism evidence="2 3">
    <name type="scientific">Thalictrum thalictroides</name>
    <name type="common">Rue-anemone</name>
    <name type="synonym">Anemone thalictroides</name>
    <dbReference type="NCBI Taxonomy" id="46969"/>
    <lineage>
        <taxon>Eukaryota</taxon>
        <taxon>Viridiplantae</taxon>
        <taxon>Streptophyta</taxon>
        <taxon>Embryophyta</taxon>
        <taxon>Tracheophyta</taxon>
        <taxon>Spermatophyta</taxon>
        <taxon>Magnoliopsida</taxon>
        <taxon>Ranunculales</taxon>
        <taxon>Ranunculaceae</taxon>
        <taxon>Thalictroideae</taxon>
        <taxon>Thalictrum</taxon>
    </lineage>
</organism>
<comment type="caution">
    <text evidence="2">The sequence shown here is derived from an EMBL/GenBank/DDBJ whole genome shotgun (WGS) entry which is preliminary data.</text>
</comment>
<evidence type="ECO:0000256" key="1">
    <source>
        <dbReference type="ARBA" id="ARBA00022737"/>
    </source>
</evidence>
<dbReference type="GO" id="GO:0060090">
    <property type="term" value="F:molecular adaptor activity"/>
    <property type="evidence" value="ECO:0007669"/>
    <property type="project" value="TreeGrafter"/>
</dbReference>
<dbReference type="InterPro" id="IPR016024">
    <property type="entry name" value="ARM-type_fold"/>
</dbReference>
<dbReference type="Gene3D" id="1.25.10.10">
    <property type="entry name" value="Leucine-rich Repeat Variant"/>
    <property type="match status" value="1"/>
</dbReference>
<dbReference type="PANTHER" id="PTHR23346">
    <property type="entry name" value="TRANSLATIONAL ACTIVATOR GCN1-RELATED"/>
    <property type="match status" value="1"/>
</dbReference>
<dbReference type="Proteomes" id="UP000554482">
    <property type="component" value="Unassembled WGS sequence"/>
</dbReference>
<dbReference type="GO" id="GO:0005634">
    <property type="term" value="C:nucleus"/>
    <property type="evidence" value="ECO:0007669"/>
    <property type="project" value="TreeGrafter"/>
</dbReference>
<protein>
    <submittedName>
        <fullName evidence="2">Arm repeat superfamily protein</fullName>
    </submittedName>
</protein>
<dbReference type="AlphaFoldDB" id="A0A7J6UYT1"/>
<dbReference type="EMBL" id="JABWDY010040930">
    <property type="protein sequence ID" value="KAF5177779.1"/>
    <property type="molecule type" value="Genomic_DNA"/>
</dbReference>
<dbReference type="GO" id="GO:0005737">
    <property type="term" value="C:cytoplasm"/>
    <property type="evidence" value="ECO:0007669"/>
    <property type="project" value="TreeGrafter"/>
</dbReference>
<accession>A0A7J6UYT1</accession>